<dbReference type="EC" id="2.4.-.-" evidence="1"/>
<accession>A0ABU3LB94</accession>
<proteinExistence type="predicted"/>
<dbReference type="Proteomes" id="UP001257277">
    <property type="component" value="Unassembled WGS sequence"/>
</dbReference>
<dbReference type="Pfam" id="PF13692">
    <property type="entry name" value="Glyco_trans_1_4"/>
    <property type="match status" value="1"/>
</dbReference>
<dbReference type="Gene3D" id="3.40.50.2000">
    <property type="entry name" value="Glycogen Phosphorylase B"/>
    <property type="match status" value="1"/>
</dbReference>
<keyword evidence="1" id="KW-0808">Transferase</keyword>
<dbReference type="SUPFAM" id="SSF53756">
    <property type="entry name" value="UDP-Glycosyltransferase/glycogen phosphorylase"/>
    <property type="match status" value="1"/>
</dbReference>
<gene>
    <name evidence="1" type="ORF">RQM59_01355</name>
</gene>
<dbReference type="GO" id="GO:0016757">
    <property type="term" value="F:glycosyltransferase activity"/>
    <property type="evidence" value="ECO:0007669"/>
    <property type="project" value="UniProtKB-KW"/>
</dbReference>
<sequence>MNLTSAKQHIFIIGSVWVEPKSSAAGSRMLQLIELFLTQGWEITFGTTSKKNANSLDLIELGVKEVSLKLNDESFDHAICKLSPSIVVFDRFMTEEQFGWRVMEQCPGALRILDTEDLHCLRKTRHEALKKGIVFSEELLLSSEIAKREIAAMYRCDFSLIISTYELQLLEQTFNLDTDLMYHLPFLYPKIDQEKEQLWKSFKEREHFISIGNFLHAPNTDATIQLKKHIWPQIRAKLPEAELHIYGAYPTQQVLEFNNEKEGFYVHGFIEDANEVIEKSRILLAPLRFGAGIKGKLTDAMYNGTPSVTTTIGTEGMHEELEWNGFVEDDPCQFVEKTIQLYSEQDIWERAQQNGVKIINSLYDKQKLDKAFVSHITHIQSNLKAFRKKNFIGSLFQHHTLQSTKYMSKWIEEKQRNQSIGGT</sequence>
<comment type="caution">
    <text evidence="1">The sequence shown here is derived from an EMBL/GenBank/DDBJ whole genome shotgun (WGS) entry which is preliminary data.</text>
</comment>
<keyword evidence="2" id="KW-1185">Reference proteome</keyword>
<evidence type="ECO:0000313" key="2">
    <source>
        <dbReference type="Proteomes" id="UP001257277"/>
    </source>
</evidence>
<organism evidence="1 2">
    <name type="scientific">Asprobacillus argus</name>
    <dbReference type="NCBI Taxonomy" id="3076534"/>
    <lineage>
        <taxon>Bacteria</taxon>
        <taxon>Pseudomonadati</taxon>
        <taxon>Bacteroidota</taxon>
        <taxon>Flavobacteriia</taxon>
        <taxon>Flavobacteriales</taxon>
        <taxon>Flavobacteriaceae</taxon>
        <taxon>Asprobacillus</taxon>
    </lineage>
</organism>
<reference evidence="1 2" key="1">
    <citation type="submission" date="2023-09" db="EMBL/GenBank/DDBJ databases">
        <title>Novel taxa isolated from Blanes Bay.</title>
        <authorList>
            <person name="Rey-Velasco X."/>
            <person name="Lucena T."/>
        </authorList>
    </citation>
    <scope>NUCLEOTIDE SEQUENCE [LARGE SCALE GENOMIC DNA]</scope>
    <source>
        <strain evidence="1 2">S356</strain>
    </source>
</reference>
<evidence type="ECO:0000313" key="1">
    <source>
        <dbReference type="EMBL" id="MDT7831004.1"/>
    </source>
</evidence>
<dbReference type="EMBL" id="JAVTTO010000001">
    <property type="protein sequence ID" value="MDT7831004.1"/>
    <property type="molecule type" value="Genomic_DNA"/>
</dbReference>
<keyword evidence="1" id="KW-0328">Glycosyltransferase</keyword>
<dbReference type="RefSeq" id="WP_349240259.1">
    <property type="nucleotide sequence ID" value="NZ_JAVTTO010000001.1"/>
</dbReference>
<name>A0ABU3LB94_9FLAO</name>
<protein>
    <submittedName>
        <fullName evidence="1">Glycosyltransferase</fullName>
        <ecNumber evidence="1">2.4.-.-</ecNumber>
    </submittedName>
</protein>